<dbReference type="SUPFAM" id="SSF52540">
    <property type="entry name" value="P-loop containing nucleoside triphosphate hydrolases"/>
    <property type="match status" value="1"/>
</dbReference>
<evidence type="ECO:0000256" key="3">
    <source>
        <dbReference type="ARBA" id="ARBA00022840"/>
    </source>
</evidence>
<organism evidence="6 7">
    <name type="scientific">Miniimonas arenae</name>
    <dbReference type="NCBI Taxonomy" id="676201"/>
    <lineage>
        <taxon>Bacteria</taxon>
        <taxon>Bacillati</taxon>
        <taxon>Actinomycetota</taxon>
        <taxon>Actinomycetes</taxon>
        <taxon>Micrococcales</taxon>
        <taxon>Beutenbergiaceae</taxon>
        <taxon>Miniimonas</taxon>
    </lineage>
</organism>
<comment type="caution">
    <text evidence="6">The sequence shown here is derived from an EMBL/GenBank/DDBJ whole genome shotgun (WGS) entry which is preliminary data.</text>
</comment>
<dbReference type="Gene3D" id="3.40.50.300">
    <property type="entry name" value="P-loop containing nucleotide triphosphate hydrolases"/>
    <property type="match status" value="1"/>
</dbReference>
<dbReference type="InterPro" id="IPR003593">
    <property type="entry name" value="AAA+_ATPase"/>
</dbReference>
<dbReference type="SMART" id="SM00382">
    <property type="entry name" value="AAA"/>
    <property type="match status" value="1"/>
</dbReference>
<proteinExistence type="inferred from homology"/>
<dbReference type="InterPro" id="IPR027417">
    <property type="entry name" value="P-loop_NTPase"/>
</dbReference>
<keyword evidence="2" id="KW-0547">Nucleotide-binding</keyword>
<dbReference type="EMBL" id="VENP01000024">
    <property type="protein sequence ID" value="TNU74114.1"/>
    <property type="molecule type" value="Genomic_DNA"/>
</dbReference>
<dbReference type="PANTHER" id="PTHR23073">
    <property type="entry name" value="26S PROTEASOME REGULATORY SUBUNIT"/>
    <property type="match status" value="1"/>
</dbReference>
<dbReference type="InterPro" id="IPR003959">
    <property type="entry name" value="ATPase_AAA_core"/>
</dbReference>
<evidence type="ECO:0000259" key="5">
    <source>
        <dbReference type="SMART" id="SM00382"/>
    </source>
</evidence>
<gene>
    <name evidence="6" type="ORF">FH969_07835</name>
</gene>
<keyword evidence="7" id="KW-1185">Reference proteome</keyword>
<dbReference type="Pfam" id="PF00004">
    <property type="entry name" value="AAA"/>
    <property type="match status" value="1"/>
</dbReference>
<evidence type="ECO:0000313" key="6">
    <source>
        <dbReference type="EMBL" id="TNU74114.1"/>
    </source>
</evidence>
<name>A0A5C5BC72_9MICO</name>
<dbReference type="Proteomes" id="UP000313849">
    <property type="component" value="Unassembled WGS sequence"/>
</dbReference>
<reference evidence="6 7" key="1">
    <citation type="submission" date="2019-06" db="EMBL/GenBank/DDBJ databases">
        <title>Draft genome sequence of Miniimonas arenae KCTC 19750T isolated from sea sand.</title>
        <authorList>
            <person name="Park S.-J."/>
        </authorList>
    </citation>
    <scope>NUCLEOTIDE SEQUENCE [LARGE SCALE GENOMIC DNA]</scope>
    <source>
        <strain evidence="6 7">KCTC 19750</strain>
    </source>
</reference>
<feature type="domain" description="AAA+ ATPase" evidence="5">
    <location>
        <begin position="279"/>
        <end position="404"/>
    </location>
</feature>
<dbReference type="AlphaFoldDB" id="A0A5C5BC72"/>
<sequence>MFFTSASMSPSPDDRPRPDGSGEEPPPPPDAYADSRLDTFLTAFHRLSQAAAARAASEAAGGVGLVARVTDHLGVNPGTLPVVTEAVAPMRVVDIDVAVAHVVEAHGGGELVGVGGGDQRWHMSFADMLQENGWARLRVGAVEYRRESTGPDTERDIVAYGLHLFRHDGVPVALLQRGSNPQFGGEPKLEVVSPDADAVRRVLAEVREAMSTHSVLRGQVVVFTSSPFEPGSGGVSFLARPRIESGQIVLPDGLLARLRRHVIGIGERASELRALGQHLKRGVLLYGPPGTGKTLTVRHLVGESSSTVIVLTGAALANITLAARTARALAPSILVLEDCDLVAEERSTYTSSPLLFEVLDALDGLDPDADVTFLLTTNRVDVLEPALAQRPGRIDLAVELPLPDERARLALLEVYARHLDLGAEALASAARETTGTTASLAKELVRRAVLTAAEEGRAVADEDLAAAVAEVMREARGIGQSMLGASPARAAAAPGDADADAAADGGADAL</sequence>
<dbReference type="OrthoDB" id="9809379at2"/>
<evidence type="ECO:0000256" key="4">
    <source>
        <dbReference type="SAM" id="MobiDB-lite"/>
    </source>
</evidence>
<feature type="region of interest" description="Disordered" evidence="4">
    <location>
        <begin position="1"/>
        <end position="31"/>
    </location>
</feature>
<comment type="similarity">
    <text evidence="1">Belongs to the AAA ATPase family.</text>
</comment>
<dbReference type="CDD" id="cd19481">
    <property type="entry name" value="RecA-like_protease"/>
    <property type="match status" value="1"/>
</dbReference>
<dbReference type="InterPro" id="IPR050221">
    <property type="entry name" value="26S_Proteasome_ATPase"/>
</dbReference>
<dbReference type="Gene3D" id="1.10.8.60">
    <property type="match status" value="1"/>
</dbReference>
<dbReference type="RefSeq" id="WP_139986804.1">
    <property type="nucleotide sequence ID" value="NZ_VENP01000024.1"/>
</dbReference>
<keyword evidence="3" id="KW-0067">ATP-binding</keyword>
<evidence type="ECO:0000256" key="2">
    <source>
        <dbReference type="ARBA" id="ARBA00022741"/>
    </source>
</evidence>
<accession>A0A5C5BC72</accession>
<dbReference type="GO" id="GO:0016887">
    <property type="term" value="F:ATP hydrolysis activity"/>
    <property type="evidence" value="ECO:0007669"/>
    <property type="project" value="InterPro"/>
</dbReference>
<protein>
    <submittedName>
        <fullName evidence="6">AAA family ATPase</fullName>
    </submittedName>
</protein>
<dbReference type="GO" id="GO:0005524">
    <property type="term" value="F:ATP binding"/>
    <property type="evidence" value="ECO:0007669"/>
    <property type="project" value="UniProtKB-KW"/>
</dbReference>
<evidence type="ECO:0000256" key="1">
    <source>
        <dbReference type="ARBA" id="ARBA00006914"/>
    </source>
</evidence>
<evidence type="ECO:0000313" key="7">
    <source>
        <dbReference type="Proteomes" id="UP000313849"/>
    </source>
</evidence>